<dbReference type="AlphaFoldDB" id="A0A3B1AZ74"/>
<reference evidence="1" key="1">
    <citation type="submission" date="2018-06" db="EMBL/GenBank/DDBJ databases">
        <authorList>
            <person name="Zhirakovskaya E."/>
        </authorList>
    </citation>
    <scope>NUCLEOTIDE SEQUENCE</scope>
</reference>
<proteinExistence type="predicted"/>
<organism evidence="1">
    <name type="scientific">hydrothermal vent metagenome</name>
    <dbReference type="NCBI Taxonomy" id="652676"/>
    <lineage>
        <taxon>unclassified sequences</taxon>
        <taxon>metagenomes</taxon>
        <taxon>ecological metagenomes</taxon>
    </lineage>
</organism>
<gene>
    <name evidence="1" type="ORF">MNBD_GAMMA19-1515</name>
</gene>
<protein>
    <submittedName>
        <fullName evidence="1">Uncharacterized protein</fullName>
    </submittedName>
</protein>
<feature type="non-terminal residue" evidence="1">
    <location>
        <position position="1"/>
    </location>
</feature>
<evidence type="ECO:0000313" key="1">
    <source>
        <dbReference type="EMBL" id="VAX05003.1"/>
    </source>
</evidence>
<dbReference type="EMBL" id="UOFV01000509">
    <property type="protein sequence ID" value="VAX05003.1"/>
    <property type="molecule type" value="Genomic_DNA"/>
</dbReference>
<sequence length="140" mass="16349">PKFTTNETANQFAKAINKNDAQILITLSGFPFYIHNQEWESADDGYGFVLGKRDRRVFEKNEKLLAYLRKLVEELEVDSVDGEYIPVAEYSRFHNELGPYAMEWESQDAYLFLRGMGDVEHIMILGVNKKTKKIEQIYFN</sequence>
<name>A0A3B1AZ74_9ZZZZ</name>
<accession>A0A3B1AZ74</accession>